<name>A0A6C0E598_9ZZZZ</name>
<proteinExistence type="predicted"/>
<evidence type="ECO:0000313" key="1">
    <source>
        <dbReference type="EMBL" id="QHT24326.1"/>
    </source>
</evidence>
<evidence type="ECO:0008006" key="2">
    <source>
        <dbReference type="Google" id="ProtNLM"/>
    </source>
</evidence>
<sequence length="188" mass="21966">MFNELQNLPENVVKNPEIINKQRFHGSLLHGIYSNMIYALDHYTFDYFLILSSRTILYRNVNEPDLIKDELHSTEFNICQTDVNTWWWPHFLDTLLAKRFLTTGALYRSPHEGLCFRHDVILKIHQFLSDNPEITQDLIVYPGAVEEFAIQTIAEGDFLYLGNGVYNDVDLSDPNKYTCKINMFDVPT</sequence>
<dbReference type="AlphaFoldDB" id="A0A6C0E598"/>
<protein>
    <recommendedName>
        <fullName evidence="2">Nucleotide-diphospho-sugar transferase domain-containing protein</fullName>
    </recommendedName>
</protein>
<dbReference type="EMBL" id="MN739743">
    <property type="protein sequence ID" value="QHT24326.1"/>
    <property type="molecule type" value="Genomic_DNA"/>
</dbReference>
<reference evidence="1" key="1">
    <citation type="journal article" date="2020" name="Nature">
        <title>Giant virus diversity and host interactions through global metagenomics.</title>
        <authorList>
            <person name="Schulz F."/>
            <person name="Roux S."/>
            <person name="Paez-Espino D."/>
            <person name="Jungbluth S."/>
            <person name="Walsh D.A."/>
            <person name="Denef V.J."/>
            <person name="McMahon K.D."/>
            <person name="Konstantinidis K.T."/>
            <person name="Eloe-Fadrosh E.A."/>
            <person name="Kyrpides N.C."/>
            <person name="Woyke T."/>
        </authorList>
    </citation>
    <scope>NUCLEOTIDE SEQUENCE</scope>
    <source>
        <strain evidence="1">GVMAG-M-3300023179-138</strain>
    </source>
</reference>
<organism evidence="1">
    <name type="scientific">viral metagenome</name>
    <dbReference type="NCBI Taxonomy" id="1070528"/>
    <lineage>
        <taxon>unclassified sequences</taxon>
        <taxon>metagenomes</taxon>
        <taxon>organismal metagenomes</taxon>
    </lineage>
</organism>
<accession>A0A6C0E598</accession>